<name>A0A0B6ZTV1_9EUPU</name>
<sequence>MNQGLCGEVFKMFALQSEGCGFQSNSLSSVHICIFSRDPRNVAKVHGLFNTQQLACYFFQVGQNHLGKPDALKSFLCF</sequence>
<proteinExistence type="predicted"/>
<dbReference type="AlphaFoldDB" id="A0A0B6ZTV1"/>
<organism evidence="1">
    <name type="scientific">Arion vulgaris</name>
    <dbReference type="NCBI Taxonomy" id="1028688"/>
    <lineage>
        <taxon>Eukaryota</taxon>
        <taxon>Metazoa</taxon>
        <taxon>Spiralia</taxon>
        <taxon>Lophotrochozoa</taxon>
        <taxon>Mollusca</taxon>
        <taxon>Gastropoda</taxon>
        <taxon>Heterobranchia</taxon>
        <taxon>Euthyneura</taxon>
        <taxon>Panpulmonata</taxon>
        <taxon>Eupulmonata</taxon>
        <taxon>Stylommatophora</taxon>
        <taxon>Helicina</taxon>
        <taxon>Arionoidea</taxon>
        <taxon>Arionidae</taxon>
        <taxon>Arion</taxon>
    </lineage>
</organism>
<gene>
    <name evidence="1" type="primary">ORF77299</name>
</gene>
<protein>
    <submittedName>
        <fullName evidence="1">Uncharacterized protein</fullName>
    </submittedName>
</protein>
<dbReference type="EMBL" id="HACG01024325">
    <property type="protein sequence ID" value="CEK71190.1"/>
    <property type="molecule type" value="Transcribed_RNA"/>
</dbReference>
<evidence type="ECO:0000313" key="1">
    <source>
        <dbReference type="EMBL" id="CEK71190.1"/>
    </source>
</evidence>
<reference evidence="1" key="1">
    <citation type="submission" date="2014-12" db="EMBL/GenBank/DDBJ databases">
        <title>Insight into the proteome of Arion vulgaris.</title>
        <authorList>
            <person name="Aradska J."/>
            <person name="Bulat T."/>
            <person name="Smidak R."/>
            <person name="Sarate P."/>
            <person name="Gangsoo J."/>
            <person name="Sialana F."/>
            <person name="Bilban M."/>
            <person name="Lubec G."/>
        </authorList>
    </citation>
    <scope>NUCLEOTIDE SEQUENCE</scope>
    <source>
        <tissue evidence="1">Skin</tissue>
    </source>
</reference>
<accession>A0A0B6ZTV1</accession>